<evidence type="ECO:0000313" key="1">
    <source>
        <dbReference type="EMBL" id="RKD88558.1"/>
    </source>
</evidence>
<organism evidence="1 2">
    <name type="scientific">Halopiger aswanensis</name>
    <dbReference type="NCBI Taxonomy" id="148449"/>
    <lineage>
        <taxon>Archaea</taxon>
        <taxon>Methanobacteriati</taxon>
        <taxon>Methanobacteriota</taxon>
        <taxon>Stenosarchaea group</taxon>
        <taxon>Halobacteria</taxon>
        <taxon>Halobacteriales</taxon>
        <taxon>Natrialbaceae</taxon>
        <taxon>Halopiger</taxon>
    </lineage>
</organism>
<protein>
    <submittedName>
        <fullName evidence="1">Uncharacterized protein</fullName>
    </submittedName>
</protein>
<keyword evidence="2" id="KW-1185">Reference proteome</keyword>
<accession>A0A3R7D794</accession>
<gene>
    <name evidence="1" type="ORF">ATJ93_4212</name>
</gene>
<dbReference type="EMBL" id="RAPO01000005">
    <property type="protein sequence ID" value="RKD88558.1"/>
    <property type="molecule type" value="Genomic_DNA"/>
</dbReference>
<dbReference type="AlphaFoldDB" id="A0A3R7D794"/>
<dbReference type="Proteomes" id="UP000283805">
    <property type="component" value="Unassembled WGS sequence"/>
</dbReference>
<proteinExistence type="predicted"/>
<sequence length="40" mass="4567">MQETVGQFQLPDYDHLIVAEDALNMLDGWLEDPNAIATEY</sequence>
<comment type="caution">
    <text evidence="1">The sequence shown here is derived from an EMBL/GenBank/DDBJ whole genome shotgun (WGS) entry which is preliminary data.</text>
</comment>
<name>A0A3R7D794_9EURY</name>
<evidence type="ECO:0000313" key="2">
    <source>
        <dbReference type="Proteomes" id="UP000283805"/>
    </source>
</evidence>
<reference evidence="1 2" key="1">
    <citation type="submission" date="2018-09" db="EMBL/GenBank/DDBJ databases">
        <title>Genomic Encyclopedia of Archaeal and Bacterial Type Strains, Phase II (KMG-II): from individual species to whole genera.</title>
        <authorList>
            <person name="Goeker M."/>
        </authorList>
    </citation>
    <scope>NUCLEOTIDE SEQUENCE [LARGE SCALE GENOMIC DNA]</scope>
    <source>
        <strain evidence="1 2">DSM 13151</strain>
    </source>
</reference>